<keyword evidence="8" id="KW-1185">Reference proteome</keyword>
<accession>A0A1J1DWW3</accession>
<dbReference type="InterPro" id="IPR012340">
    <property type="entry name" value="NA-bd_OB-fold"/>
</dbReference>
<evidence type="ECO:0000256" key="2">
    <source>
        <dbReference type="ARBA" id="ARBA00022692"/>
    </source>
</evidence>
<feature type="transmembrane region" description="Helical" evidence="5">
    <location>
        <begin position="7"/>
        <end position="40"/>
    </location>
</feature>
<protein>
    <submittedName>
        <fullName evidence="7">Putative membrane protease regulator</fullName>
    </submittedName>
</protein>
<proteinExistence type="predicted"/>
<dbReference type="Gene3D" id="2.40.50.140">
    <property type="entry name" value="Nucleic acid-binding proteins"/>
    <property type="match status" value="1"/>
</dbReference>
<dbReference type="SUPFAM" id="SSF141322">
    <property type="entry name" value="NfeD domain-like"/>
    <property type="match status" value="1"/>
</dbReference>
<evidence type="ECO:0000256" key="3">
    <source>
        <dbReference type="ARBA" id="ARBA00022989"/>
    </source>
</evidence>
<dbReference type="PANTHER" id="PTHR33507:SF3">
    <property type="entry name" value="INNER MEMBRANE PROTEIN YBBJ"/>
    <property type="match status" value="1"/>
</dbReference>
<dbReference type="PANTHER" id="PTHR33507">
    <property type="entry name" value="INNER MEMBRANE PROTEIN YBBJ"/>
    <property type="match status" value="1"/>
</dbReference>
<dbReference type="OrthoDB" id="5432219at2"/>
<keyword evidence="2 5" id="KW-0812">Transmembrane</keyword>
<dbReference type="EMBL" id="AP017368">
    <property type="protein sequence ID" value="BAV91582.1"/>
    <property type="molecule type" value="Genomic_DNA"/>
</dbReference>
<keyword evidence="7" id="KW-0378">Hydrolase</keyword>
<evidence type="ECO:0000259" key="6">
    <source>
        <dbReference type="Pfam" id="PF01957"/>
    </source>
</evidence>
<evidence type="ECO:0000256" key="1">
    <source>
        <dbReference type="ARBA" id="ARBA00004141"/>
    </source>
</evidence>
<feature type="domain" description="NfeD-like C-terminal" evidence="6">
    <location>
        <begin position="86"/>
        <end position="131"/>
    </location>
</feature>
<reference evidence="7 8" key="1">
    <citation type="journal article" date="2017" name="ISME J.">
        <title>Genome of 'Ca. Desulfovibrio trichonymphae', an H2-oxidizing bacterium in a tripartite symbiotic system within a protist cell in the termite gut.</title>
        <authorList>
            <person name="Kuwahara H."/>
            <person name="Yuki M."/>
            <person name="Izawa K."/>
            <person name="Ohkuma M."/>
            <person name="Hongoh Y."/>
        </authorList>
    </citation>
    <scope>NUCLEOTIDE SEQUENCE [LARGE SCALE GENOMIC DNA]</scope>
    <source>
        <strain evidence="7 8">Rs-N31</strain>
    </source>
</reference>
<evidence type="ECO:0000256" key="4">
    <source>
        <dbReference type="ARBA" id="ARBA00023136"/>
    </source>
</evidence>
<gene>
    <name evidence="7" type="ORF">RSDT_0070</name>
</gene>
<dbReference type="InterPro" id="IPR052165">
    <property type="entry name" value="Membrane_assoc_protease"/>
</dbReference>
<feature type="transmembrane region" description="Helical" evidence="5">
    <location>
        <begin position="46"/>
        <end position="64"/>
    </location>
</feature>
<dbReference type="GO" id="GO:0005886">
    <property type="term" value="C:plasma membrane"/>
    <property type="evidence" value="ECO:0007669"/>
    <property type="project" value="TreeGrafter"/>
</dbReference>
<dbReference type="KEGG" id="dtr:RSDT_0070"/>
<dbReference type="AlphaFoldDB" id="A0A1J1DWW3"/>
<dbReference type="Pfam" id="PF01957">
    <property type="entry name" value="NfeD"/>
    <property type="match status" value="1"/>
</dbReference>
<dbReference type="GO" id="GO:0006508">
    <property type="term" value="P:proteolysis"/>
    <property type="evidence" value="ECO:0007669"/>
    <property type="project" value="UniProtKB-KW"/>
</dbReference>
<sequence length="152" mass="16208">MSASTIWILLGTLCFGVEVISMTLVLVFFGVGAWAAAAAAWLDLAFVPQVLIFITCSLLTSVLLRSRLCRVFSGQARTSRPASEHLLSGRTGVVTKALHPGETGEISIDGSFWRAVAESGIAEGKPVRVLGHRPGDELVLRVSVTEENTQGK</sequence>
<evidence type="ECO:0000313" key="8">
    <source>
        <dbReference type="Proteomes" id="UP000242645"/>
    </source>
</evidence>
<dbReference type="Proteomes" id="UP000242645">
    <property type="component" value="Chromosome"/>
</dbReference>
<dbReference type="RefSeq" id="WP_096399128.1">
    <property type="nucleotide sequence ID" value="NZ_AP017368.1"/>
</dbReference>
<dbReference type="GO" id="GO:0008233">
    <property type="term" value="F:peptidase activity"/>
    <property type="evidence" value="ECO:0007669"/>
    <property type="project" value="UniProtKB-KW"/>
</dbReference>
<organism evidence="7 8">
    <name type="scientific">Candidatus Desulfovibrio trichonymphae</name>
    <dbReference type="NCBI Taxonomy" id="1725232"/>
    <lineage>
        <taxon>Bacteria</taxon>
        <taxon>Pseudomonadati</taxon>
        <taxon>Thermodesulfobacteriota</taxon>
        <taxon>Desulfovibrionia</taxon>
        <taxon>Desulfovibrionales</taxon>
        <taxon>Desulfovibrionaceae</taxon>
        <taxon>Desulfovibrio</taxon>
    </lineage>
</organism>
<keyword evidence="7" id="KW-0645">Protease</keyword>
<evidence type="ECO:0000313" key="7">
    <source>
        <dbReference type="EMBL" id="BAV91582.1"/>
    </source>
</evidence>
<keyword evidence="4 5" id="KW-0472">Membrane</keyword>
<keyword evidence="3 5" id="KW-1133">Transmembrane helix</keyword>
<comment type="subcellular location">
    <subcellularLocation>
        <location evidence="1">Membrane</location>
        <topology evidence="1">Multi-pass membrane protein</topology>
    </subcellularLocation>
</comment>
<name>A0A1J1DWW3_9BACT</name>
<dbReference type="InterPro" id="IPR002810">
    <property type="entry name" value="NfeD-like_C"/>
</dbReference>
<evidence type="ECO:0000256" key="5">
    <source>
        <dbReference type="SAM" id="Phobius"/>
    </source>
</evidence>